<dbReference type="Pfam" id="PF00313">
    <property type="entry name" value="CSD"/>
    <property type="match status" value="1"/>
</dbReference>
<protein>
    <submittedName>
        <fullName evidence="2">Os05g0524666 protein</fullName>
    </submittedName>
</protein>
<gene>
    <name evidence="2" type="ordered locus">Os05g0524666</name>
    <name evidence="2" type="ORF">OSNPB_050524666</name>
</gene>
<dbReference type="PANTHER" id="PTHR46565:SF25">
    <property type="entry name" value="COLD SHOCK DOMAIN PROTEIN 2"/>
    <property type="match status" value="1"/>
</dbReference>
<reference evidence="2 3" key="3">
    <citation type="journal article" date="2013" name="Rice">
        <title>Improvement of the Oryza sativa Nipponbare reference genome using next generation sequence and optical map data.</title>
        <authorList>
            <person name="Kawahara Y."/>
            <person name="de la Bastide M."/>
            <person name="Hamilton J.P."/>
            <person name="Kanamori H."/>
            <person name="McCombie W.R."/>
            <person name="Ouyang S."/>
            <person name="Schwartz D.C."/>
            <person name="Tanaka T."/>
            <person name="Wu J."/>
            <person name="Zhou S."/>
            <person name="Childs K.L."/>
            <person name="Davidson R.M."/>
            <person name="Lin H."/>
            <person name="Quesada-Ocampo L."/>
            <person name="Vaillancourt B."/>
            <person name="Sakai H."/>
            <person name="Lee S.S."/>
            <person name="Kim J."/>
            <person name="Numa H."/>
            <person name="Itoh T."/>
            <person name="Buell C.R."/>
            <person name="Matsumoto T."/>
        </authorList>
    </citation>
    <scope>NUCLEOTIDE SEQUENCE [LARGE SCALE GENOMIC DNA]</scope>
    <source>
        <strain evidence="3">cv. Nipponbare</strain>
    </source>
</reference>
<dbReference type="InParanoid" id="A0A0P0WPY9"/>
<dbReference type="CDD" id="cd04458">
    <property type="entry name" value="CSP_CDS"/>
    <property type="match status" value="1"/>
</dbReference>
<dbReference type="GO" id="GO:0003676">
    <property type="term" value="F:nucleic acid binding"/>
    <property type="evidence" value="ECO:0007669"/>
    <property type="project" value="InterPro"/>
</dbReference>
<dbReference type="PANTHER" id="PTHR46565">
    <property type="entry name" value="COLD SHOCK DOMAIN PROTEIN 2"/>
    <property type="match status" value="1"/>
</dbReference>
<reference evidence="2 3" key="2">
    <citation type="journal article" date="2013" name="Plant Cell Physiol.">
        <title>Rice Annotation Project Database (RAP-DB): an integrative and interactive database for rice genomics.</title>
        <authorList>
            <person name="Sakai H."/>
            <person name="Lee S.S."/>
            <person name="Tanaka T."/>
            <person name="Numa H."/>
            <person name="Kim J."/>
            <person name="Kawahara Y."/>
            <person name="Wakimoto H."/>
            <person name="Yang C.C."/>
            <person name="Iwamoto M."/>
            <person name="Abe T."/>
            <person name="Yamada Y."/>
            <person name="Muto A."/>
            <person name="Inokuchi H."/>
            <person name="Ikemura T."/>
            <person name="Matsumoto T."/>
            <person name="Sasaki T."/>
            <person name="Itoh T."/>
        </authorList>
    </citation>
    <scope>NUCLEOTIDE SEQUENCE [LARGE SCALE GENOMIC DNA]</scope>
    <source>
        <strain evidence="3">cv. Nipponbare</strain>
    </source>
</reference>
<organism evidence="2 3">
    <name type="scientific">Oryza sativa subsp. japonica</name>
    <name type="common">Rice</name>
    <dbReference type="NCBI Taxonomy" id="39947"/>
    <lineage>
        <taxon>Eukaryota</taxon>
        <taxon>Viridiplantae</taxon>
        <taxon>Streptophyta</taxon>
        <taxon>Embryophyta</taxon>
        <taxon>Tracheophyta</taxon>
        <taxon>Spermatophyta</taxon>
        <taxon>Magnoliopsida</taxon>
        <taxon>Liliopsida</taxon>
        <taxon>Poales</taxon>
        <taxon>Poaceae</taxon>
        <taxon>BOP clade</taxon>
        <taxon>Oryzoideae</taxon>
        <taxon>Oryzeae</taxon>
        <taxon>Oryzinae</taxon>
        <taxon>Oryza</taxon>
        <taxon>Oryza sativa</taxon>
    </lineage>
</organism>
<dbReference type="SUPFAM" id="SSF50249">
    <property type="entry name" value="Nucleic acid-binding proteins"/>
    <property type="match status" value="1"/>
</dbReference>
<dbReference type="InterPro" id="IPR019844">
    <property type="entry name" value="CSD_CS"/>
</dbReference>
<dbReference type="AlphaFoldDB" id="A0A0P0WPY9"/>
<reference evidence="3" key="1">
    <citation type="journal article" date="2005" name="Nature">
        <title>The map-based sequence of the rice genome.</title>
        <authorList>
            <consortium name="International rice genome sequencing project (IRGSP)"/>
            <person name="Matsumoto T."/>
            <person name="Wu J."/>
            <person name="Kanamori H."/>
            <person name="Katayose Y."/>
            <person name="Fujisawa M."/>
            <person name="Namiki N."/>
            <person name="Mizuno H."/>
            <person name="Yamamoto K."/>
            <person name="Antonio B.A."/>
            <person name="Baba T."/>
            <person name="Sakata K."/>
            <person name="Nagamura Y."/>
            <person name="Aoki H."/>
            <person name="Arikawa K."/>
            <person name="Arita K."/>
            <person name="Bito T."/>
            <person name="Chiden Y."/>
            <person name="Fujitsuka N."/>
            <person name="Fukunaka R."/>
            <person name="Hamada M."/>
            <person name="Harada C."/>
            <person name="Hayashi A."/>
            <person name="Hijishita S."/>
            <person name="Honda M."/>
            <person name="Hosokawa S."/>
            <person name="Ichikawa Y."/>
            <person name="Idonuma A."/>
            <person name="Iijima M."/>
            <person name="Ikeda M."/>
            <person name="Ikeno M."/>
            <person name="Ito K."/>
            <person name="Ito S."/>
            <person name="Ito T."/>
            <person name="Ito Y."/>
            <person name="Ito Y."/>
            <person name="Iwabuchi A."/>
            <person name="Kamiya K."/>
            <person name="Karasawa W."/>
            <person name="Kurita K."/>
            <person name="Katagiri S."/>
            <person name="Kikuta A."/>
            <person name="Kobayashi H."/>
            <person name="Kobayashi N."/>
            <person name="Machita K."/>
            <person name="Maehara T."/>
            <person name="Masukawa M."/>
            <person name="Mizubayashi T."/>
            <person name="Mukai Y."/>
            <person name="Nagasaki H."/>
            <person name="Nagata Y."/>
            <person name="Naito S."/>
            <person name="Nakashima M."/>
            <person name="Nakama Y."/>
            <person name="Nakamichi Y."/>
            <person name="Nakamura M."/>
            <person name="Meguro A."/>
            <person name="Negishi M."/>
            <person name="Ohta I."/>
            <person name="Ohta T."/>
            <person name="Okamoto M."/>
            <person name="Ono N."/>
            <person name="Saji S."/>
            <person name="Sakaguchi M."/>
            <person name="Sakai K."/>
            <person name="Shibata M."/>
            <person name="Shimokawa T."/>
            <person name="Song J."/>
            <person name="Takazaki Y."/>
            <person name="Terasawa K."/>
            <person name="Tsugane M."/>
            <person name="Tsuji K."/>
            <person name="Ueda S."/>
            <person name="Waki K."/>
            <person name="Yamagata H."/>
            <person name="Yamamoto M."/>
            <person name="Yamamoto S."/>
            <person name="Yamane H."/>
            <person name="Yoshiki S."/>
            <person name="Yoshihara R."/>
            <person name="Yukawa K."/>
            <person name="Zhong H."/>
            <person name="Yano M."/>
            <person name="Yuan Q."/>
            <person name="Ouyang S."/>
            <person name="Liu J."/>
            <person name="Jones K.M."/>
            <person name="Gansberger K."/>
            <person name="Moffat K."/>
            <person name="Hill J."/>
            <person name="Bera J."/>
            <person name="Fadrosh D."/>
            <person name="Jin S."/>
            <person name="Johri S."/>
            <person name="Kim M."/>
            <person name="Overton L."/>
            <person name="Reardon M."/>
            <person name="Tsitrin T."/>
            <person name="Vuong H."/>
            <person name="Weaver B."/>
            <person name="Ciecko A."/>
            <person name="Tallon L."/>
            <person name="Jackson J."/>
            <person name="Pai G."/>
            <person name="Aken S.V."/>
            <person name="Utterback T."/>
            <person name="Reidmuller S."/>
            <person name="Feldblyum T."/>
            <person name="Hsiao J."/>
            <person name="Zismann V."/>
            <person name="Iobst S."/>
            <person name="de Vazeille A.R."/>
            <person name="Buell C.R."/>
            <person name="Ying K."/>
            <person name="Li Y."/>
            <person name="Lu T."/>
            <person name="Huang Y."/>
            <person name="Zhao Q."/>
            <person name="Feng Q."/>
            <person name="Zhang L."/>
            <person name="Zhu J."/>
            <person name="Weng Q."/>
            <person name="Mu J."/>
            <person name="Lu Y."/>
            <person name="Fan D."/>
            <person name="Liu Y."/>
            <person name="Guan J."/>
            <person name="Zhang Y."/>
            <person name="Yu S."/>
            <person name="Liu X."/>
            <person name="Zhang Y."/>
            <person name="Hong G."/>
            <person name="Han B."/>
            <person name="Choisne N."/>
            <person name="Demange N."/>
            <person name="Orjeda G."/>
            <person name="Samain S."/>
            <person name="Cattolico L."/>
            <person name="Pelletier E."/>
            <person name="Couloux A."/>
            <person name="Segurens B."/>
            <person name="Wincker P."/>
            <person name="D'Hont A."/>
            <person name="Scarpelli C."/>
            <person name="Weissenbach J."/>
            <person name="Salanoubat M."/>
            <person name="Quetier F."/>
            <person name="Yu Y."/>
            <person name="Kim H.R."/>
            <person name="Rambo T."/>
            <person name="Currie J."/>
            <person name="Collura K."/>
            <person name="Luo M."/>
            <person name="Yang T."/>
            <person name="Ammiraju J.S.S."/>
            <person name="Engler F."/>
            <person name="Soderlund C."/>
            <person name="Wing R.A."/>
            <person name="Palmer L.E."/>
            <person name="de la Bastide M."/>
            <person name="Spiegel L."/>
            <person name="Nascimento L."/>
            <person name="Zutavern T."/>
            <person name="O'Shaughnessy A."/>
            <person name="Dike S."/>
            <person name="Dedhia N."/>
            <person name="Preston R."/>
            <person name="Balija V."/>
            <person name="McCombie W.R."/>
            <person name="Chow T."/>
            <person name="Chen H."/>
            <person name="Chung M."/>
            <person name="Chen C."/>
            <person name="Shaw J."/>
            <person name="Wu H."/>
            <person name="Hsiao K."/>
            <person name="Chao Y."/>
            <person name="Chu M."/>
            <person name="Cheng C."/>
            <person name="Hour A."/>
            <person name="Lee P."/>
            <person name="Lin S."/>
            <person name="Lin Y."/>
            <person name="Liou J."/>
            <person name="Liu S."/>
            <person name="Hsing Y."/>
            <person name="Raghuvanshi S."/>
            <person name="Mohanty A."/>
            <person name="Bharti A.K."/>
            <person name="Gaur A."/>
            <person name="Gupta V."/>
            <person name="Kumar D."/>
            <person name="Ravi V."/>
            <person name="Vij S."/>
            <person name="Kapur A."/>
            <person name="Khurana P."/>
            <person name="Khurana P."/>
            <person name="Khurana J.P."/>
            <person name="Tyagi A.K."/>
            <person name="Gaikwad K."/>
            <person name="Singh A."/>
            <person name="Dalal V."/>
            <person name="Srivastava S."/>
            <person name="Dixit A."/>
            <person name="Pal A.K."/>
            <person name="Ghazi I.A."/>
            <person name="Yadav M."/>
            <person name="Pandit A."/>
            <person name="Bhargava A."/>
            <person name="Sureshbabu K."/>
            <person name="Batra K."/>
            <person name="Sharma T.R."/>
            <person name="Mohapatra T."/>
            <person name="Singh N.K."/>
            <person name="Messing J."/>
            <person name="Nelson A.B."/>
            <person name="Fuks G."/>
            <person name="Kavchok S."/>
            <person name="Keizer G."/>
            <person name="Linton E."/>
            <person name="Llaca V."/>
            <person name="Song R."/>
            <person name="Tanyolac B."/>
            <person name="Young S."/>
            <person name="Ho-Il K."/>
            <person name="Hahn J.H."/>
            <person name="Sangsakoo G."/>
            <person name="Vanavichit A."/>
            <person name="de Mattos Luiz.A.T."/>
            <person name="Zimmer P.D."/>
            <person name="Malone G."/>
            <person name="Dellagostin O."/>
            <person name="de Oliveira A.C."/>
            <person name="Bevan M."/>
            <person name="Bancroft I."/>
            <person name="Minx P."/>
            <person name="Cordum H."/>
            <person name="Wilson R."/>
            <person name="Cheng Z."/>
            <person name="Jin W."/>
            <person name="Jiang J."/>
            <person name="Leong S.A."/>
            <person name="Iwama H."/>
            <person name="Gojobori T."/>
            <person name="Itoh T."/>
            <person name="Niimura Y."/>
            <person name="Fujii Y."/>
            <person name="Habara T."/>
            <person name="Sakai H."/>
            <person name="Sato Y."/>
            <person name="Wilson G."/>
            <person name="Kumar K."/>
            <person name="McCouch S."/>
            <person name="Juretic N."/>
            <person name="Hoen D."/>
            <person name="Wright S."/>
            <person name="Bruskiewich R."/>
            <person name="Bureau T."/>
            <person name="Miyao A."/>
            <person name="Hirochika H."/>
            <person name="Nishikawa T."/>
            <person name="Kadowaki K."/>
            <person name="Sugiura M."/>
            <person name="Burr B."/>
            <person name="Sasaki T."/>
        </authorList>
    </citation>
    <scope>NUCLEOTIDE SEQUENCE [LARGE SCALE GENOMIC DNA]</scope>
    <source>
        <strain evidence="3">cv. Nipponbare</strain>
    </source>
</reference>
<dbReference type="STRING" id="39947.A0A0P0WPY9"/>
<dbReference type="InterPro" id="IPR002059">
    <property type="entry name" value="CSP_DNA-bd"/>
</dbReference>
<dbReference type="Gene3D" id="2.40.50.140">
    <property type="entry name" value="Nucleic acid-binding proteins"/>
    <property type="match status" value="1"/>
</dbReference>
<dbReference type="eggNOG" id="KOG3070">
    <property type="taxonomic scope" value="Eukaryota"/>
</dbReference>
<dbReference type="InterPro" id="IPR012340">
    <property type="entry name" value="NA-bd_OB-fold"/>
</dbReference>
<dbReference type="OMA" id="PSCGQIP"/>
<evidence type="ECO:0000259" key="1">
    <source>
        <dbReference type="PROSITE" id="PS51857"/>
    </source>
</evidence>
<dbReference type="PaxDb" id="39947-A0A0P0WPY9"/>
<dbReference type="PROSITE" id="PS51857">
    <property type="entry name" value="CSD_2"/>
    <property type="match status" value="1"/>
</dbReference>
<dbReference type="InterPro" id="IPR011129">
    <property type="entry name" value="CSD"/>
</dbReference>
<evidence type="ECO:0000313" key="2">
    <source>
        <dbReference type="EMBL" id="BAS94974.1"/>
    </source>
</evidence>
<dbReference type="PROSITE" id="PS00352">
    <property type="entry name" value="CSD_1"/>
    <property type="match status" value="1"/>
</dbReference>
<feature type="non-terminal residue" evidence="2">
    <location>
        <position position="1"/>
    </location>
</feature>
<name>A0A0P0WPY9_ORYSJ</name>
<accession>A0A0P0WPY9</accession>
<feature type="domain" description="CSD" evidence="1">
    <location>
        <begin position="7"/>
        <end position="73"/>
    </location>
</feature>
<dbReference type="Gramene" id="Os05t0524666-00">
    <property type="protein sequence ID" value="Os05t0524666-00"/>
    <property type="gene ID" value="Os05g0524666"/>
</dbReference>
<evidence type="ECO:0000313" key="3">
    <source>
        <dbReference type="Proteomes" id="UP000059680"/>
    </source>
</evidence>
<dbReference type="EMBL" id="AP014961">
    <property type="protein sequence ID" value="BAS94974.1"/>
    <property type="molecule type" value="Genomic_DNA"/>
</dbReference>
<dbReference type="Proteomes" id="UP000059680">
    <property type="component" value="Chromosome 5"/>
</dbReference>
<dbReference type="SMART" id="SM00357">
    <property type="entry name" value="CSP"/>
    <property type="match status" value="1"/>
</dbReference>
<keyword evidence="3" id="KW-1185">Reference proteome</keyword>
<proteinExistence type="predicted"/>
<dbReference type="PRINTS" id="PR00050">
    <property type="entry name" value="COLDSHOCK"/>
</dbReference>
<dbReference type="SMR" id="A0A0P0WPY9"/>
<sequence>GRGGVGEGEGTMKGFDATNGFGFITPDNGGEDLFVHRSSLKFDSYRSLNDGDVIELSIGSGDDGRTKAVDITALGGGAHTGGSRPSCGQIPTAASRRLSTSPRCLLALDVLLLPAPRRSPPLVIPSSSPG</sequence>
<dbReference type="FunCoup" id="A0A0P0WPY9">
    <property type="interactions" value="2"/>
</dbReference>